<reference evidence="1" key="1">
    <citation type="journal article" date="2023" name="IScience">
        <title>Live-bearing cockroach genome reveals convergent evolutionary mechanisms linked to viviparity in insects and beyond.</title>
        <authorList>
            <person name="Fouks B."/>
            <person name="Harrison M.C."/>
            <person name="Mikhailova A.A."/>
            <person name="Marchal E."/>
            <person name="English S."/>
            <person name="Carruthers M."/>
            <person name="Jennings E.C."/>
            <person name="Chiamaka E.L."/>
            <person name="Frigard R.A."/>
            <person name="Pippel M."/>
            <person name="Attardo G.M."/>
            <person name="Benoit J.B."/>
            <person name="Bornberg-Bauer E."/>
            <person name="Tobe S.S."/>
        </authorList>
    </citation>
    <scope>NUCLEOTIDE SEQUENCE</scope>
    <source>
        <strain evidence="1">Stay&amp;Tobe</strain>
    </source>
</reference>
<dbReference type="EMBL" id="JASPKZ010003083">
    <property type="protein sequence ID" value="KAJ9593949.1"/>
    <property type="molecule type" value="Genomic_DNA"/>
</dbReference>
<dbReference type="AlphaFoldDB" id="A0AAD8A7L6"/>
<name>A0AAD8A7L6_DIPPU</name>
<feature type="non-terminal residue" evidence="1">
    <location>
        <position position="145"/>
    </location>
</feature>
<comment type="caution">
    <text evidence="1">The sequence shown here is derived from an EMBL/GenBank/DDBJ whole genome shotgun (WGS) entry which is preliminary data.</text>
</comment>
<dbReference type="Proteomes" id="UP001233999">
    <property type="component" value="Unassembled WGS sequence"/>
</dbReference>
<protein>
    <submittedName>
        <fullName evidence="1">Uncharacterized protein</fullName>
    </submittedName>
</protein>
<organism evidence="1 2">
    <name type="scientific">Diploptera punctata</name>
    <name type="common">Pacific beetle cockroach</name>
    <dbReference type="NCBI Taxonomy" id="6984"/>
    <lineage>
        <taxon>Eukaryota</taxon>
        <taxon>Metazoa</taxon>
        <taxon>Ecdysozoa</taxon>
        <taxon>Arthropoda</taxon>
        <taxon>Hexapoda</taxon>
        <taxon>Insecta</taxon>
        <taxon>Pterygota</taxon>
        <taxon>Neoptera</taxon>
        <taxon>Polyneoptera</taxon>
        <taxon>Dictyoptera</taxon>
        <taxon>Blattodea</taxon>
        <taxon>Blaberoidea</taxon>
        <taxon>Blaberidae</taxon>
        <taxon>Diplopterinae</taxon>
        <taxon>Diploptera</taxon>
    </lineage>
</organism>
<keyword evidence="2" id="KW-1185">Reference proteome</keyword>
<feature type="non-terminal residue" evidence="1">
    <location>
        <position position="1"/>
    </location>
</feature>
<accession>A0AAD8A7L6</accession>
<evidence type="ECO:0000313" key="2">
    <source>
        <dbReference type="Proteomes" id="UP001233999"/>
    </source>
</evidence>
<reference evidence="1" key="2">
    <citation type="submission" date="2023-05" db="EMBL/GenBank/DDBJ databases">
        <authorList>
            <person name="Fouks B."/>
        </authorList>
    </citation>
    <scope>NUCLEOTIDE SEQUENCE</scope>
    <source>
        <strain evidence="1">Stay&amp;Tobe</strain>
        <tissue evidence="1">Testes</tissue>
    </source>
</reference>
<sequence>DIFHRLQTYSGEREISKITLNGADVTSDAVKNEIKNIDIEEEITHNLVHGPIKLQQKIWRLRLASRQPLTKAHSPEIFFKIIIATPAVKSSLVVDTGSLKLKNAVELRLTTSSCDSVDLVPVDNLNTNSRLIHKGNDKFLRERKH</sequence>
<proteinExistence type="predicted"/>
<evidence type="ECO:0000313" key="1">
    <source>
        <dbReference type="EMBL" id="KAJ9593949.1"/>
    </source>
</evidence>
<gene>
    <name evidence="1" type="ORF">L9F63_014590</name>
</gene>